<dbReference type="GO" id="GO:0009897">
    <property type="term" value="C:external side of plasma membrane"/>
    <property type="evidence" value="ECO:0007669"/>
    <property type="project" value="TreeGrafter"/>
</dbReference>
<reference evidence="5" key="2">
    <citation type="submission" date="2025-08" db="UniProtKB">
        <authorList>
            <consortium name="Ensembl"/>
        </authorList>
    </citation>
    <scope>IDENTIFICATION</scope>
    <source>
        <strain evidence="5">Guanapo</strain>
    </source>
</reference>
<dbReference type="GO" id="GO:0005102">
    <property type="term" value="F:signaling receptor binding"/>
    <property type="evidence" value="ECO:0007669"/>
    <property type="project" value="TreeGrafter"/>
</dbReference>
<dbReference type="InterPro" id="IPR013783">
    <property type="entry name" value="Ig-like_fold"/>
</dbReference>
<evidence type="ECO:0000256" key="3">
    <source>
        <dbReference type="ARBA" id="ARBA00023319"/>
    </source>
</evidence>
<evidence type="ECO:0000256" key="1">
    <source>
        <dbReference type="ARBA" id="ARBA00004370"/>
    </source>
</evidence>
<reference evidence="6" key="1">
    <citation type="submission" date="2013-11" db="EMBL/GenBank/DDBJ databases">
        <title>The genomic landscape of the Guanapo guppy.</title>
        <authorList>
            <person name="Kuenstner A."/>
            <person name="Dreyer C."/>
        </authorList>
    </citation>
    <scope>NUCLEOTIDE SEQUENCE</scope>
    <source>
        <strain evidence="6">Guanapo</strain>
    </source>
</reference>
<keyword evidence="6" id="KW-1185">Reference proteome</keyword>
<dbReference type="Pfam" id="PF07686">
    <property type="entry name" value="V-set"/>
    <property type="match status" value="1"/>
</dbReference>
<sequence length="95" mass="10944">MEVDPVLMWNRSDLTPKSVHLRREDNDELKGQNQNFTGRTSMNPDALDTRNFSLTLRKPHLSDGGNYTCIIYDGREELELAAIHLKVKGQINTRF</sequence>
<keyword evidence="2" id="KW-0472">Membrane</keyword>
<dbReference type="GeneTree" id="ENSGT01140000282700"/>
<dbReference type="PANTHER" id="PTHR24100">
    <property type="entry name" value="BUTYROPHILIN"/>
    <property type="match status" value="1"/>
</dbReference>
<dbReference type="PROSITE" id="PS50835">
    <property type="entry name" value="IG_LIKE"/>
    <property type="match status" value="1"/>
</dbReference>
<dbReference type="Bgee" id="ENSPREG00000014104">
    <property type="expression patterns" value="Expressed in caudal fin and 1 other cell type or tissue"/>
</dbReference>
<protein>
    <recommendedName>
        <fullName evidence="4">Ig-like domain-containing protein</fullName>
    </recommendedName>
</protein>
<dbReference type="InterPro" id="IPR050504">
    <property type="entry name" value="IgSF_BTN/MOG"/>
</dbReference>
<comment type="subcellular location">
    <subcellularLocation>
        <location evidence="1">Membrane</location>
    </subcellularLocation>
</comment>
<evidence type="ECO:0000313" key="5">
    <source>
        <dbReference type="Ensembl" id="ENSPREP00000020843.1"/>
    </source>
</evidence>
<dbReference type="Proteomes" id="UP000242638">
    <property type="component" value="Unassembled WGS sequence"/>
</dbReference>
<keyword evidence="3" id="KW-0393">Immunoglobulin domain</keyword>
<proteinExistence type="predicted"/>
<dbReference type="Gene3D" id="2.60.40.10">
    <property type="entry name" value="Immunoglobulins"/>
    <property type="match status" value="1"/>
</dbReference>
<dbReference type="SUPFAM" id="SSF48726">
    <property type="entry name" value="Immunoglobulin"/>
    <property type="match status" value="1"/>
</dbReference>
<dbReference type="AlphaFoldDB" id="A0A3P9PGN3"/>
<dbReference type="GO" id="GO:0050852">
    <property type="term" value="P:T cell receptor signaling pathway"/>
    <property type="evidence" value="ECO:0007669"/>
    <property type="project" value="TreeGrafter"/>
</dbReference>
<reference evidence="5" key="3">
    <citation type="submission" date="2025-09" db="UniProtKB">
        <authorList>
            <consortium name="Ensembl"/>
        </authorList>
    </citation>
    <scope>IDENTIFICATION</scope>
    <source>
        <strain evidence="5">Guanapo</strain>
    </source>
</reference>
<feature type="domain" description="Ig-like" evidence="4">
    <location>
        <begin position="1"/>
        <end position="81"/>
    </location>
</feature>
<evidence type="ECO:0000259" key="4">
    <source>
        <dbReference type="PROSITE" id="PS50835"/>
    </source>
</evidence>
<accession>A0A3P9PGN3</accession>
<dbReference type="InterPro" id="IPR007110">
    <property type="entry name" value="Ig-like_dom"/>
</dbReference>
<evidence type="ECO:0000313" key="6">
    <source>
        <dbReference type="Proteomes" id="UP000242638"/>
    </source>
</evidence>
<organism evidence="5 6">
    <name type="scientific">Poecilia reticulata</name>
    <name type="common">Guppy</name>
    <name type="synonym">Acanthophacelus reticulatus</name>
    <dbReference type="NCBI Taxonomy" id="8081"/>
    <lineage>
        <taxon>Eukaryota</taxon>
        <taxon>Metazoa</taxon>
        <taxon>Chordata</taxon>
        <taxon>Craniata</taxon>
        <taxon>Vertebrata</taxon>
        <taxon>Euteleostomi</taxon>
        <taxon>Actinopterygii</taxon>
        <taxon>Neopterygii</taxon>
        <taxon>Teleostei</taxon>
        <taxon>Neoteleostei</taxon>
        <taxon>Acanthomorphata</taxon>
        <taxon>Ovalentaria</taxon>
        <taxon>Atherinomorphae</taxon>
        <taxon>Cyprinodontiformes</taxon>
        <taxon>Poeciliidae</taxon>
        <taxon>Poeciliinae</taxon>
        <taxon>Poecilia</taxon>
    </lineage>
</organism>
<dbReference type="InterPro" id="IPR013106">
    <property type="entry name" value="Ig_V-set"/>
</dbReference>
<dbReference type="GO" id="GO:0001817">
    <property type="term" value="P:regulation of cytokine production"/>
    <property type="evidence" value="ECO:0007669"/>
    <property type="project" value="TreeGrafter"/>
</dbReference>
<dbReference type="Ensembl" id="ENSPRET00000021064.1">
    <property type="protein sequence ID" value="ENSPREP00000020843.1"/>
    <property type="gene ID" value="ENSPREG00000014104.1"/>
</dbReference>
<dbReference type="OMA" id="TAMRANE"/>
<name>A0A3P9PGN3_POERE</name>
<dbReference type="InterPro" id="IPR036179">
    <property type="entry name" value="Ig-like_dom_sf"/>
</dbReference>
<evidence type="ECO:0000256" key="2">
    <source>
        <dbReference type="ARBA" id="ARBA00023136"/>
    </source>
</evidence>